<dbReference type="AlphaFoldDB" id="A0A0S3TDU4"/>
<proteinExistence type="predicted"/>
<gene>
    <name evidence="3" type="primary">Vigan.UMG050900</name>
    <name evidence="3" type="ORF">VIGAN_UM050900</name>
</gene>
<name>A0A0S3TDU4_PHAAN</name>
<reference evidence="3" key="1">
    <citation type="journal article" date="2015" name="Sci. Rep.">
        <title>The power of single molecule real-time sequencing technology in the de novo assembly of a eukaryotic genome.</title>
        <authorList>
            <person name="Sakai H."/>
            <person name="Naito K."/>
            <person name="Ogiso-Tanaka E."/>
            <person name="Takahashi Y."/>
            <person name="Iseki K."/>
            <person name="Muto C."/>
            <person name="Satou K."/>
            <person name="Teruya K."/>
            <person name="Shiroma A."/>
            <person name="Shimoji M."/>
            <person name="Hirano T."/>
            <person name="Itoh T."/>
            <person name="Kaga A."/>
            <person name="Tomooka N."/>
        </authorList>
    </citation>
    <scope>NUCLEOTIDE SEQUENCE</scope>
</reference>
<sequence>MQPDQQKKMIVSWDEMIEKGLGNFGWTQFLQCILVSVAMFFDSQQLFIGVYTDDYRHGTAPTTRQHAPQIPTSASSKSLHGNGMDPLPRQSFHSLAFNVPAASSQVYPNPPSSSVAFSVPFFLHHGRHISRRKNMIILSCLSMSVISIVIIFSTNVLALEWCTLGCISSGKLELQHIPCSWVECVDGNTVLRGDLFLGKLREKVIDSCVLSRKWDMLHSVCGDSSEGVKVGFAVASFFCACTAFNVFLIFMVELFPTCVRNTAGIGCETGCGVWVHVQSVSDICWDERTRFSLMACLECYNLLHFDVVGFARDKGMPLSDTMDQQQNKEGNLPL</sequence>
<feature type="region of interest" description="Disordered" evidence="1">
    <location>
        <begin position="59"/>
        <end position="80"/>
    </location>
</feature>
<evidence type="ECO:0000256" key="2">
    <source>
        <dbReference type="SAM" id="Phobius"/>
    </source>
</evidence>
<keyword evidence="2" id="KW-0812">Transmembrane</keyword>
<accession>A0A0S3TDU4</accession>
<protein>
    <submittedName>
        <fullName evidence="3">Uncharacterized protein</fullName>
    </submittedName>
</protein>
<keyword evidence="2" id="KW-0472">Membrane</keyword>
<feature type="transmembrane region" description="Helical" evidence="2">
    <location>
        <begin position="232"/>
        <end position="252"/>
    </location>
</feature>
<keyword evidence="2" id="KW-1133">Transmembrane helix</keyword>
<feature type="transmembrane region" description="Helical" evidence="2">
    <location>
        <begin position="135"/>
        <end position="154"/>
    </location>
</feature>
<evidence type="ECO:0000256" key="1">
    <source>
        <dbReference type="SAM" id="MobiDB-lite"/>
    </source>
</evidence>
<feature type="compositionally biased region" description="Polar residues" evidence="1">
    <location>
        <begin position="60"/>
        <end position="79"/>
    </location>
</feature>
<dbReference type="EMBL" id="AP015158">
    <property type="protein sequence ID" value="BAU03237.1"/>
    <property type="molecule type" value="Genomic_DNA"/>
</dbReference>
<organism evidence="3">
    <name type="scientific">Vigna angularis var. angularis</name>
    <dbReference type="NCBI Taxonomy" id="157739"/>
    <lineage>
        <taxon>Eukaryota</taxon>
        <taxon>Viridiplantae</taxon>
        <taxon>Streptophyta</taxon>
        <taxon>Embryophyta</taxon>
        <taxon>Tracheophyta</taxon>
        <taxon>Spermatophyta</taxon>
        <taxon>Magnoliopsida</taxon>
        <taxon>eudicotyledons</taxon>
        <taxon>Gunneridae</taxon>
        <taxon>Pentapetalae</taxon>
        <taxon>rosids</taxon>
        <taxon>fabids</taxon>
        <taxon>Fabales</taxon>
        <taxon>Fabaceae</taxon>
        <taxon>Papilionoideae</taxon>
        <taxon>50 kb inversion clade</taxon>
        <taxon>NPAAA clade</taxon>
        <taxon>indigoferoid/millettioid clade</taxon>
        <taxon>Phaseoleae</taxon>
        <taxon>Vigna</taxon>
    </lineage>
</organism>
<evidence type="ECO:0000313" key="3">
    <source>
        <dbReference type="EMBL" id="BAU03237.1"/>
    </source>
</evidence>